<dbReference type="EMBL" id="FOXS01000004">
    <property type="protein sequence ID" value="SFQ58357.1"/>
    <property type="molecule type" value="Genomic_DNA"/>
</dbReference>
<sequence length="363" mass="40901">MHHSRVLAATLALFTCLSISSCKKETEIQIKEVEKKYSWTEVSGLIGFERIILSTGSNGQSIYLQQPYYFTRLNTLNRNQGMVVAGGILNGDLSVRLAIGREFFAYPATDSLLIICRNNEPTNNNYEAYVQLRRLDPNAIRFNTRVFNPISKCTAINQNNYLLMSYDNNRPDRPITFLLTAVTPGVPGTRVVASSQRIEIPNSGTGFGAFVRNMAAIDDYFLVYISGAGIYKIKQNGTFRQVYSPATVDAFYKWNNTVYAPVEYNQILTSTDNGETWQLSTGTPDHFTLANYYTVGDSLVGVFQSNLFSLRWNGPRFTSRFLKNDGLERARITGIETLRDTVYVATTSGLFARPIKQFFETKK</sequence>
<protein>
    <submittedName>
        <fullName evidence="1">Uncharacterized protein</fullName>
    </submittedName>
</protein>
<proteinExistence type="predicted"/>
<organism evidence="1 2">
    <name type="scientific">Hymenobacter arizonensis</name>
    <name type="common">Siccationidurans arizonensis</name>
    <dbReference type="NCBI Taxonomy" id="1227077"/>
    <lineage>
        <taxon>Bacteria</taxon>
        <taxon>Pseudomonadati</taxon>
        <taxon>Bacteroidota</taxon>
        <taxon>Cytophagia</taxon>
        <taxon>Cytophagales</taxon>
        <taxon>Hymenobacteraceae</taxon>
        <taxon>Hymenobacter</taxon>
    </lineage>
</organism>
<dbReference type="SUPFAM" id="SSF110296">
    <property type="entry name" value="Oligoxyloglucan reducing end-specific cellobiohydrolase"/>
    <property type="match status" value="1"/>
</dbReference>
<dbReference type="OrthoDB" id="874241at2"/>
<evidence type="ECO:0000313" key="2">
    <source>
        <dbReference type="Proteomes" id="UP000199029"/>
    </source>
</evidence>
<dbReference type="RefSeq" id="WP_092675363.1">
    <property type="nucleotide sequence ID" value="NZ_FOXS01000004.1"/>
</dbReference>
<name>A0A1I5ZQA4_HYMAR</name>
<evidence type="ECO:0000313" key="1">
    <source>
        <dbReference type="EMBL" id="SFQ58357.1"/>
    </source>
</evidence>
<dbReference type="Proteomes" id="UP000199029">
    <property type="component" value="Unassembled WGS sequence"/>
</dbReference>
<reference evidence="2" key="1">
    <citation type="submission" date="2016-10" db="EMBL/GenBank/DDBJ databases">
        <authorList>
            <person name="Varghese N."/>
            <person name="Submissions S."/>
        </authorList>
    </citation>
    <scope>NUCLEOTIDE SEQUENCE [LARGE SCALE GENOMIC DNA]</scope>
    <source>
        <strain evidence="2">OR362-8,ATCC BAA-1266,JCM 13504</strain>
    </source>
</reference>
<dbReference type="AlphaFoldDB" id="A0A1I5ZQA4"/>
<accession>A0A1I5ZQA4</accession>
<keyword evidence="2" id="KW-1185">Reference proteome</keyword>
<dbReference type="PROSITE" id="PS51257">
    <property type="entry name" value="PROKAR_LIPOPROTEIN"/>
    <property type="match status" value="1"/>
</dbReference>
<gene>
    <name evidence="1" type="ORF">SAMN04515668_3094</name>
</gene>